<dbReference type="OrthoDB" id="676979at2759"/>
<feature type="region of interest" description="Disordered" evidence="3">
    <location>
        <begin position="327"/>
        <end position="351"/>
    </location>
</feature>
<evidence type="ECO:0000256" key="3">
    <source>
        <dbReference type="SAM" id="MobiDB-lite"/>
    </source>
</evidence>
<feature type="domain" description="Disease resistance R13L4/SHOC-2-like LRR" evidence="5">
    <location>
        <begin position="88"/>
        <end position="204"/>
    </location>
</feature>
<dbReference type="AlphaFoldDB" id="A0A1Y1XL93"/>
<dbReference type="PANTHER" id="PTHR48059:SF30">
    <property type="entry name" value="OS06G0587000 PROTEIN"/>
    <property type="match status" value="1"/>
</dbReference>
<dbReference type="Proteomes" id="UP000193944">
    <property type="component" value="Unassembled WGS sequence"/>
</dbReference>
<dbReference type="PROSITE" id="PS51450">
    <property type="entry name" value="LRR"/>
    <property type="match status" value="1"/>
</dbReference>
<evidence type="ECO:0000256" key="1">
    <source>
        <dbReference type="ARBA" id="ARBA00004196"/>
    </source>
</evidence>
<feature type="chain" id="PRO_5013390732" evidence="4">
    <location>
        <begin position="27"/>
        <end position="542"/>
    </location>
</feature>
<dbReference type="InterPro" id="IPR051848">
    <property type="entry name" value="PGIP"/>
</dbReference>
<dbReference type="SUPFAM" id="SSF52058">
    <property type="entry name" value="L domain-like"/>
    <property type="match status" value="1"/>
</dbReference>
<proteinExistence type="predicted"/>
<dbReference type="FunFam" id="3.80.10.10:FF:000383">
    <property type="entry name" value="Leucine-rich repeat receptor protein kinase EMS1"/>
    <property type="match status" value="1"/>
</dbReference>
<dbReference type="Pfam" id="PF23598">
    <property type="entry name" value="LRR_14"/>
    <property type="match status" value="1"/>
</dbReference>
<dbReference type="InterPro" id="IPR001611">
    <property type="entry name" value="Leu-rich_rpt"/>
</dbReference>
<dbReference type="Gene3D" id="3.80.10.10">
    <property type="entry name" value="Ribonuclease Inhibitor"/>
    <property type="match status" value="1"/>
</dbReference>
<comment type="caution">
    <text evidence="6">The sequence shown here is derived from an EMBL/GenBank/DDBJ whole genome shotgun (WGS) entry which is preliminary data.</text>
</comment>
<dbReference type="STRING" id="1754192.A0A1Y1XL93"/>
<comment type="subcellular location">
    <subcellularLocation>
        <location evidence="1">Cell envelope</location>
    </subcellularLocation>
</comment>
<evidence type="ECO:0000313" key="6">
    <source>
        <dbReference type="EMBL" id="ORX86530.1"/>
    </source>
</evidence>
<protein>
    <submittedName>
        <fullName evidence="6">L domain-like protein</fullName>
    </submittedName>
</protein>
<gene>
    <name evidence="6" type="ORF">BCR32DRAFT_264917</name>
</gene>
<evidence type="ECO:0000256" key="2">
    <source>
        <dbReference type="ARBA" id="ARBA00022737"/>
    </source>
</evidence>
<reference evidence="6 7" key="2">
    <citation type="submission" date="2016-08" db="EMBL/GenBank/DDBJ databases">
        <title>Pervasive Adenine N6-methylation of Active Genes in Fungi.</title>
        <authorList>
            <consortium name="DOE Joint Genome Institute"/>
            <person name="Mondo S.J."/>
            <person name="Dannebaum R.O."/>
            <person name="Kuo R.C."/>
            <person name="Labutti K."/>
            <person name="Haridas S."/>
            <person name="Kuo A."/>
            <person name="Salamov A."/>
            <person name="Ahrendt S.R."/>
            <person name="Lipzen A."/>
            <person name="Sullivan W."/>
            <person name="Andreopoulos W.B."/>
            <person name="Clum A."/>
            <person name="Lindquist E."/>
            <person name="Daum C."/>
            <person name="Ramamoorthy G.K."/>
            <person name="Gryganskyi A."/>
            <person name="Culley D."/>
            <person name="Magnuson J.K."/>
            <person name="James T.Y."/>
            <person name="O'Malley M.A."/>
            <person name="Stajich J.E."/>
            <person name="Spatafora J.W."/>
            <person name="Visel A."/>
            <person name="Grigoriev I.V."/>
        </authorList>
    </citation>
    <scope>NUCLEOTIDE SEQUENCE [LARGE SCALE GENOMIC DNA]</scope>
    <source>
        <strain evidence="6 7">S4</strain>
    </source>
</reference>
<dbReference type="InterPro" id="IPR055414">
    <property type="entry name" value="LRR_R13L4/SHOC2-like"/>
</dbReference>
<dbReference type="InterPro" id="IPR032675">
    <property type="entry name" value="LRR_dom_sf"/>
</dbReference>
<keyword evidence="2" id="KW-0677">Repeat</keyword>
<evidence type="ECO:0000259" key="5">
    <source>
        <dbReference type="Pfam" id="PF23598"/>
    </source>
</evidence>
<accession>A0A1Y1XL93</accession>
<keyword evidence="4" id="KW-0732">Signal</keyword>
<feature type="signal peptide" evidence="4">
    <location>
        <begin position="1"/>
        <end position="26"/>
    </location>
</feature>
<name>A0A1Y1XL93_9FUNG</name>
<evidence type="ECO:0000256" key="4">
    <source>
        <dbReference type="SAM" id="SignalP"/>
    </source>
</evidence>
<dbReference type="PANTHER" id="PTHR48059">
    <property type="entry name" value="POLYGALACTURONASE INHIBITOR 1"/>
    <property type="match status" value="1"/>
</dbReference>
<organism evidence="6 7">
    <name type="scientific">Anaeromyces robustus</name>
    <dbReference type="NCBI Taxonomy" id="1754192"/>
    <lineage>
        <taxon>Eukaryota</taxon>
        <taxon>Fungi</taxon>
        <taxon>Fungi incertae sedis</taxon>
        <taxon>Chytridiomycota</taxon>
        <taxon>Chytridiomycota incertae sedis</taxon>
        <taxon>Neocallimastigomycetes</taxon>
        <taxon>Neocallimastigales</taxon>
        <taxon>Neocallimastigaceae</taxon>
        <taxon>Anaeromyces</taxon>
    </lineage>
</organism>
<reference evidence="6 7" key="1">
    <citation type="submission" date="2016-08" db="EMBL/GenBank/DDBJ databases">
        <title>A Parts List for Fungal Cellulosomes Revealed by Comparative Genomics.</title>
        <authorList>
            <consortium name="DOE Joint Genome Institute"/>
            <person name="Haitjema C.H."/>
            <person name="Gilmore S.P."/>
            <person name="Henske J.K."/>
            <person name="Solomon K.V."/>
            <person name="De Groot R."/>
            <person name="Kuo A."/>
            <person name="Mondo S.J."/>
            <person name="Salamov A.A."/>
            <person name="Labutti K."/>
            <person name="Zhao Z."/>
            <person name="Chiniquy J."/>
            <person name="Barry K."/>
            <person name="Brewer H.M."/>
            <person name="Purvine S.O."/>
            <person name="Wright A.T."/>
            <person name="Boxma B."/>
            <person name="Van Alen T."/>
            <person name="Hackstein J.H."/>
            <person name="Baker S.E."/>
            <person name="Grigoriev I.V."/>
            <person name="O'Malley M.A."/>
        </authorList>
    </citation>
    <scope>NUCLEOTIDE SEQUENCE [LARGE SCALE GENOMIC DNA]</scope>
    <source>
        <strain evidence="6 7">S4</strain>
    </source>
</reference>
<evidence type="ECO:0000313" key="7">
    <source>
        <dbReference type="Proteomes" id="UP000193944"/>
    </source>
</evidence>
<sequence length="542" mass="58992">MLFQKYSNLIFTKILLLGVLIPNIIATDCDILANAIAALGGTLQTEYATVTNCCLFKGITCDSSNRIFDIRISNFINPLGDLDKAVEEFTKLEFLTSLKIDNVKTKAGSGISKKIGQIENLKYLTITNNKYDCTNTTIPEEIGNLVNLETLDLSNNDLTGNIPTSFTKLKNIQSILLGDNKLEGVVPFDFEYLDKLTELVLKQNTKLKGYVPHIPNLSTCYYYGTNLCYLITAKCRSSKGCTADEIKDTNKYNGSPYSSKHINDAVKKTNSTSNTYNNSSNSGRNISIVTIAIIVVFIYFCCKCCCGGGKKGKKLFKLSQQQQQQQSSNYNEYVNSTSNNNNNNNNNGNTSTIVTPYPPTNTPGNVSINMTQPNVTTVTPYPPSNEVYNPNIPSTVAQPVMPPPIMPPVMQPVMPPVIQPVMPYNSAPVDTEIPPPVYTPTPVPYNTSYVNFGPVSTVPDTARDISEDPNAPVVSVPPVTSVAPVTSTVPTVPTAPTAPVDPNVQPIPMPVPVMPMPTVSPIPMAPVTNESIDQKPSHSEKQ</sequence>
<keyword evidence="7" id="KW-1185">Reference proteome</keyword>
<dbReference type="EMBL" id="MCFG01000020">
    <property type="protein sequence ID" value="ORX86530.1"/>
    <property type="molecule type" value="Genomic_DNA"/>
</dbReference>